<accession>A0A6G9ELG7</accession>
<feature type="compositionally biased region" description="Basic and acidic residues" evidence="1">
    <location>
        <begin position="15"/>
        <end position="25"/>
    </location>
</feature>
<proteinExistence type="predicted"/>
<keyword evidence="2" id="KW-0808">Transferase</keyword>
<feature type="region of interest" description="Disordered" evidence="1">
    <location>
        <begin position="15"/>
        <end position="46"/>
    </location>
</feature>
<evidence type="ECO:0000313" key="2">
    <source>
        <dbReference type="EMBL" id="QIP68015.1"/>
    </source>
</evidence>
<keyword evidence="2" id="KW-0696">RNA-directed RNA polymerase</keyword>
<evidence type="ECO:0000256" key="1">
    <source>
        <dbReference type="SAM" id="MobiDB-lite"/>
    </source>
</evidence>
<keyword evidence="2" id="KW-0548">Nucleotidyltransferase</keyword>
<feature type="region of interest" description="Disordered" evidence="1">
    <location>
        <begin position="958"/>
        <end position="981"/>
    </location>
</feature>
<reference evidence="2" key="1">
    <citation type="submission" date="2019-10" db="EMBL/GenBank/DDBJ databases">
        <title>The virome associated to a a collection of Bremia lactucae isolates.</title>
        <authorList>
            <person name="Chiapello M."/>
            <person name="Turina M."/>
        </authorList>
    </citation>
    <scope>NUCLEOTIDE SEQUENCE</scope>
    <source>
        <strain evidence="2">DML-A_DN43239</strain>
    </source>
</reference>
<sequence length="1301" mass="141422">MHSIGHAFDQSERGISFDRSRDLGSRPDGTLYSTSGHEGRLGPSGAQGQVVDAVATPVLPACNNAQMVPTQLAAYTVDADFGKRIAWDSYSFEALDRRAKITTSGGYGYNGEFVRHVDMALPERINLNATCILGGQLSATFGIVRGSPTLPLRQITTRPEPPRRDTRPYFAEAEVLQEVEDGGSVAQATLKTFNHVLSSHRYFGMQGSVFKEEWKVAEADRVRRMSLLTRLTSHGHLYVRMFYKLVSMYYSALVREEYSPVGVGDHTSFPGPQHPAAGTPRVEWADSFPPRLSAEVEVYAVAARIAAVQNQVHADIEPGFHIYDIVGGGLYRYDNRVAMLTDWGNWATPTAQVAAVNVAGVLSDLRRFGKVSARGVTKVEPKDLPEVTIGGEDALWDEFLLIHERQRFLIDAEGVPPTALAVWMVALAARSRISARNVVVSTVQRHFVPGAESTTWGVDYAKVYIHTGCQHAEEAKRAFESIPYTGRVNAVHALRSHVILDSIRWLVIKTGAEADLVQAVELADMTSAGTASASVRGVAAQFDTAFTGLMVGSSLRLPFDATLPAYLYPFRVNAQLLSETEEWFGLRANMRLNMMYYTHIMLSNAFGWASYSSSAEGGCFNLTATGLAGTAAAQQRHGRELLSRRGEYTLSLHDRMIMSCCAHAYGWSPSKAALLSIQPERIMRSSIVARDDRSFHEFWRVHTVPHAESFYNELWLVKKIPDYAVLPMPRGTVKWPEDKARPVVDSAADASEVRVGATMAPFDYKYWLADGGQAFSLQYYVAANGAVGTVTQADRFSVAGEGVRLGVWRKPVQARWPAAPATLSLADRGGCRLTGELTDYIDPYMFSMYNHAHKLPNAYGVQRYSGAAVLTGPSRSWFQLSQGACDIVPTLTYEAPSWAIREAEPIADYYLAALVDPLEGKFTGFHWASVGAMKPGNQGSREQSSASLASHGLSPIKTTSALANDNDPHMPRGKVGKTTPAGKRLRAQLRAAREISEAPSKKVSFLAQQRFGSTDFEPEESPVVDAGGKLSMEQEEPEAQLITPNAGGDYVTADGKLVRSVRVMQSGGNASRLRDVRGKPTRTVKGRVMGGAGADTPARASIERTTREKASDIADAFGAMAKSPLKTARRTGAALRESLRAAGSKGAESFMTSILAAERPEAGLTRSNRKIVAASISEGLEAGTLSYQDVGLIVNRLPGLRSELPSGVTARLPVPKVLEREAVEVEVISPTGVDKIVNREVELTDTAAYEAQGALQREAADWARPSIEPGRGESVGAALKEEGAPRLPILKEIESEPAPLN</sequence>
<name>A0A6G9ELG7_9VIRU</name>
<feature type="region of interest" description="Disordered" evidence="1">
    <location>
        <begin position="1083"/>
        <end position="1109"/>
    </location>
</feature>
<dbReference type="EMBL" id="MN565685">
    <property type="protein sequence ID" value="QIP68015.1"/>
    <property type="molecule type" value="Genomic_RNA"/>
</dbReference>
<organism evidence="2">
    <name type="scientific">Bremia lactucae associated fusagravirus 2</name>
    <dbReference type="NCBI Taxonomy" id="2719800"/>
    <lineage>
        <taxon>Viruses</taxon>
        <taxon>Riboviria</taxon>
        <taxon>dsRNA viruses</taxon>
    </lineage>
</organism>
<protein>
    <submittedName>
        <fullName evidence="2">RNA-dependent RNA polymerase</fullName>
    </submittedName>
</protein>
<dbReference type="GO" id="GO:0003968">
    <property type="term" value="F:RNA-directed RNA polymerase activity"/>
    <property type="evidence" value="ECO:0007669"/>
    <property type="project" value="UniProtKB-KW"/>
</dbReference>